<protein>
    <recommendedName>
        <fullName evidence="3">(2Fe-2S) ferredoxin domain-containing protein</fullName>
    </recommendedName>
</protein>
<dbReference type="Proteomes" id="UP000274515">
    <property type="component" value="Unassembled WGS sequence"/>
</dbReference>
<accession>A0A3R8P6Z5</accession>
<keyword evidence="2" id="KW-1185">Reference proteome</keyword>
<proteinExistence type="predicted"/>
<evidence type="ECO:0008006" key="3">
    <source>
        <dbReference type="Google" id="ProtNLM"/>
    </source>
</evidence>
<organism evidence="1 2">
    <name type="scientific">Saccharopolyspora rhizosphaerae</name>
    <dbReference type="NCBI Taxonomy" id="2492662"/>
    <lineage>
        <taxon>Bacteria</taxon>
        <taxon>Bacillati</taxon>
        <taxon>Actinomycetota</taxon>
        <taxon>Actinomycetes</taxon>
        <taxon>Pseudonocardiales</taxon>
        <taxon>Pseudonocardiaceae</taxon>
        <taxon>Saccharopolyspora</taxon>
    </lineage>
</organism>
<dbReference type="OrthoDB" id="3295094at2"/>
<comment type="caution">
    <text evidence="1">The sequence shown here is derived from an EMBL/GenBank/DDBJ whole genome shotgun (WGS) entry which is preliminary data.</text>
</comment>
<reference evidence="1 2" key="1">
    <citation type="submission" date="2018-11" db="EMBL/GenBank/DDBJ databases">
        <title>Saccharopolyspora rhizosphaerae sp. nov., an actinomycete isolated from rhizosphere soil in Thailand.</title>
        <authorList>
            <person name="Intra B."/>
            <person name="Euanorasetr J."/>
            <person name="Take A."/>
            <person name="Inahashi Y."/>
            <person name="Mori M."/>
            <person name="Panbangred W."/>
            <person name="Matsumoto A."/>
        </authorList>
    </citation>
    <scope>NUCLEOTIDE SEQUENCE [LARGE SCALE GENOMIC DNA]</scope>
    <source>
        <strain evidence="1 2">H219</strain>
    </source>
</reference>
<gene>
    <name evidence="1" type="ORF">EIL87_10300</name>
</gene>
<evidence type="ECO:0000313" key="2">
    <source>
        <dbReference type="Proteomes" id="UP000274515"/>
    </source>
</evidence>
<evidence type="ECO:0000313" key="1">
    <source>
        <dbReference type="EMBL" id="RRO17698.1"/>
    </source>
</evidence>
<name>A0A3R8P6Z5_9PSEU</name>
<sequence>MCRGCCCGSEVLHPGIDHSDLLEHLRERARDVARVRTAECLLACGEANVVVISPGKSAREVGVRPVWVRRVFSREINVALVDWVSSGGPGVAPPPEVLRSRLFVPLPLAAKMLHS</sequence>
<dbReference type="AlphaFoldDB" id="A0A3R8P6Z5"/>
<dbReference type="EMBL" id="RSAA01000008">
    <property type="protein sequence ID" value="RRO17698.1"/>
    <property type="molecule type" value="Genomic_DNA"/>
</dbReference>